<dbReference type="EMBL" id="LKEU01000037">
    <property type="protein sequence ID" value="OFV69749.1"/>
    <property type="molecule type" value="Genomic_DNA"/>
</dbReference>
<dbReference type="EMBL" id="CP087994">
    <property type="protein sequence ID" value="UYO64161.1"/>
    <property type="molecule type" value="Genomic_DNA"/>
</dbReference>
<dbReference type="Proteomes" id="UP001163550">
    <property type="component" value="Chromosome"/>
</dbReference>
<dbReference type="EMBL" id="VSLA01000024">
    <property type="protein sequence ID" value="TYC84799.1"/>
    <property type="molecule type" value="Genomic_DNA"/>
</dbReference>
<sequence>MKTMIVREYNTVMLPDSYLLDLNTHQIKGCCGCWTCWWKTPGRCIHHDLDCFYHHYITAEKVTFYLTVSQGFISANLKTLFDRMIPLFLPYTNYGSGESMHDPRYERYPDIEIYYQDTFFNTAEKQIFEDYLQRTFYQFHSKTIHLTGETPGVRS</sequence>
<organism evidence="1 4">
    <name type="scientific">Acetobacterium wieringae</name>
    <dbReference type="NCBI Taxonomy" id="52694"/>
    <lineage>
        <taxon>Bacteria</taxon>
        <taxon>Bacillati</taxon>
        <taxon>Bacillota</taxon>
        <taxon>Clostridia</taxon>
        <taxon>Eubacteriales</taxon>
        <taxon>Eubacteriaceae</taxon>
        <taxon>Acetobacterium</taxon>
    </lineage>
</organism>
<dbReference type="Proteomes" id="UP000176244">
    <property type="component" value="Unassembled WGS sequence"/>
</dbReference>
<dbReference type="OrthoDB" id="9805976at2"/>
<evidence type="ECO:0000313" key="1">
    <source>
        <dbReference type="EMBL" id="OFV69749.1"/>
    </source>
</evidence>
<dbReference type="SUPFAM" id="SSF52218">
    <property type="entry name" value="Flavoproteins"/>
    <property type="match status" value="1"/>
</dbReference>
<accession>A0A1F2PEB8</accession>
<evidence type="ECO:0000313" key="2">
    <source>
        <dbReference type="EMBL" id="TYC84799.1"/>
    </source>
</evidence>
<reference evidence="1 4" key="1">
    <citation type="submission" date="2015-09" db="EMBL/GenBank/DDBJ databases">
        <title>Genome sequence of Acetobacterium wieringae DSM 1911.</title>
        <authorList>
            <person name="Poehlein A."/>
            <person name="Bengelsdorf F.R."/>
            <person name="Schiel-Bengelsdorf B."/>
            <person name="Duerre P."/>
            <person name="Daniel R."/>
        </authorList>
    </citation>
    <scope>NUCLEOTIDE SEQUENCE [LARGE SCALE GENOMIC DNA]</scope>
    <source>
        <strain evidence="1 4">DSM 1911</strain>
    </source>
</reference>
<dbReference type="Proteomes" id="UP000322619">
    <property type="component" value="Unassembled WGS sequence"/>
</dbReference>
<evidence type="ECO:0000313" key="5">
    <source>
        <dbReference type="Proteomes" id="UP000322619"/>
    </source>
</evidence>
<proteinExistence type="predicted"/>
<dbReference type="RefSeq" id="WP_070372146.1">
    <property type="nucleotide sequence ID" value="NZ_CABIIK010000007.1"/>
</dbReference>
<name>A0A1F2PEB8_9FIRM</name>
<keyword evidence="6" id="KW-1185">Reference proteome</keyword>
<protein>
    <submittedName>
        <fullName evidence="2">Flavodoxin family protein</fullName>
    </submittedName>
</protein>
<evidence type="ECO:0000313" key="4">
    <source>
        <dbReference type="Proteomes" id="UP000176244"/>
    </source>
</evidence>
<reference evidence="2 5" key="2">
    <citation type="submission" date="2019-08" db="EMBL/GenBank/DDBJ databases">
        <title>Isolation and enrichment of carboxydotrophic bacteria from anaerobic sludge for the production of bio-based chemicals from syngas.</title>
        <authorList>
            <person name="Antares A.L."/>
            <person name="Moreira J."/>
            <person name="Diender M."/>
            <person name="Parshina S.N."/>
            <person name="Stams A.J.M."/>
            <person name="Alves M."/>
            <person name="Alves J.I."/>
            <person name="Sousa D.Z."/>
        </authorList>
    </citation>
    <scope>NUCLEOTIDE SEQUENCE [LARGE SCALE GENOMIC DNA]</scope>
    <source>
        <strain evidence="2 5">JM</strain>
    </source>
</reference>
<dbReference type="InterPro" id="IPR029039">
    <property type="entry name" value="Flavoprotein-like_sf"/>
</dbReference>
<dbReference type="AlphaFoldDB" id="A0A1F2PEB8"/>
<gene>
    <name evidence="1" type="ORF">ACWI_28870</name>
    <name evidence="2" type="ORF">FXB42_10725</name>
    <name evidence="3" type="ORF">LNN31_07030</name>
</gene>
<reference evidence="3" key="3">
    <citation type="submission" date="2021-11" db="EMBL/GenBank/DDBJ databases">
        <title>Isoprene-degrading acetogen.</title>
        <authorList>
            <person name="Yang Y."/>
            <person name="Jin H."/>
            <person name="Yan J."/>
        </authorList>
    </citation>
    <scope>NUCLEOTIDE SEQUENCE</scope>
    <source>
        <strain evidence="3">Berkeley</strain>
    </source>
</reference>
<dbReference type="Gene3D" id="3.40.50.360">
    <property type="match status" value="1"/>
</dbReference>
<evidence type="ECO:0000313" key="6">
    <source>
        <dbReference type="Proteomes" id="UP001163550"/>
    </source>
</evidence>
<dbReference type="STRING" id="52694.ACWI_28870"/>
<evidence type="ECO:0000313" key="3">
    <source>
        <dbReference type="EMBL" id="UYO64161.1"/>
    </source>
</evidence>